<evidence type="ECO:0000256" key="2">
    <source>
        <dbReference type="ARBA" id="ARBA00022448"/>
    </source>
</evidence>
<feature type="transmembrane region" description="Helical" evidence="9">
    <location>
        <begin position="196"/>
        <end position="219"/>
    </location>
</feature>
<comment type="similarity">
    <text evidence="8">Belongs to the binding-protein-dependent transport system permease family. OppBC subfamily.</text>
</comment>
<accession>A0AA90XWN1</accession>
<dbReference type="Pfam" id="PF12911">
    <property type="entry name" value="OppC_N"/>
    <property type="match status" value="1"/>
</dbReference>
<keyword evidence="4" id="KW-0997">Cell inner membrane</keyword>
<keyword evidence="6 9" id="KW-1133">Transmembrane helix</keyword>
<dbReference type="InterPro" id="IPR035906">
    <property type="entry name" value="MetI-like_sf"/>
</dbReference>
<feature type="transmembrane region" description="Helical" evidence="9">
    <location>
        <begin position="79"/>
        <end position="104"/>
    </location>
</feature>
<keyword evidence="2 9" id="KW-0813">Transport</keyword>
<evidence type="ECO:0000313" key="12">
    <source>
        <dbReference type="Proteomes" id="UP000698240"/>
    </source>
</evidence>
<keyword evidence="5 9" id="KW-0812">Transmembrane</keyword>
<evidence type="ECO:0000256" key="5">
    <source>
        <dbReference type="ARBA" id="ARBA00022692"/>
    </source>
</evidence>
<dbReference type="AlphaFoldDB" id="A0AA90XWN1"/>
<evidence type="ECO:0000256" key="3">
    <source>
        <dbReference type="ARBA" id="ARBA00022475"/>
    </source>
</evidence>
<dbReference type="EMBL" id="JAASAN010000005">
    <property type="protein sequence ID" value="NIL27541.1"/>
    <property type="molecule type" value="Genomic_DNA"/>
</dbReference>
<evidence type="ECO:0000256" key="7">
    <source>
        <dbReference type="ARBA" id="ARBA00023136"/>
    </source>
</evidence>
<evidence type="ECO:0000259" key="10">
    <source>
        <dbReference type="PROSITE" id="PS50928"/>
    </source>
</evidence>
<dbReference type="InterPro" id="IPR025966">
    <property type="entry name" value="OppC_N"/>
</dbReference>
<dbReference type="PANTHER" id="PTHR43386:SF1">
    <property type="entry name" value="D,D-DIPEPTIDE TRANSPORT SYSTEM PERMEASE PROTEIN DDPC-RELATED"/>
    <property type="match status" value="1"/>
</dbReference>
<dbReference type="InterPro" id="IPR053385">
    <property type="entry name" value="ABC_transport_permease"/>
</dbReference>
<protein>
    <submittedName>
        <fullName evidence="11">ABC transporter permease subunit</fullName>
    </submittedName>
</protein>
<dbReference type="GO" id="GO:0055085">
    <property type="term" value="P:transmembrane transport"/>
    <property type="evidence" value="ECO:0007669"/>
    <property type="project" value="InterPro"/>
</dbReference>
<dbReference type="RefSeq" id="WP_050286961.1">
    <property type="nucleotide sequence ID" value="NZ_CAUPYG010000050.1"/>
</dbReference>
<evidence type="ECO:0000256" key="9">
    <source>
        <dbReference type="RuleBase" id="RU363032"/>
    </source>
</evidence>
<dbReference type="InterPro" id="IPR050366">
    <property type="entry name" value="BP-dependent_transpt_permease"/>
</dbReference>
<sequence length="284" mass="31562">MMRMLWQRLRADPMAFCCLTLLVLILFAGIFAPWLAPQDPTLTAIRHKYQPMSLNHLLGTDNLGRDVLSRLLYGIRTTVFLSLFAMLVTILFGTVVGFIAGYFRGRIDEWLMRLCDMMLSFPSEVMIFAIVGMLGPGINNIILAIVVIKWAWYARMIRGVVVQYSDKNYIRYAKVIACSDRHIMLKHLLPVTAAEIIVLATTDMGSVILTISALSFLGLGVQPPTPEWGVMLNEAKNVMFSHPTLMLPAGIAVIMVVAAFNFIGDFLRDALVPSSQSDSSSADN</sequence>
<comment type="subcellular location">
    <subcellularLocation>
        <location evidence="1">Cell inner membrane</location>
        <topology evidence="1">Multi-pass membrane protein</topology>
    </subcellularLocation>
    <subcellularLocation>
        <location evidence="9">Cell membrane</location>
        <topology evidence="9">Multi-pass membrane protein</topology>
    </subcellularLocation>
</comment>
<keyword evidence="7 9" id="KW-0472">Membrane</keyword>
<feature type="domain" description="ABC transmembrane type-1" evidence="10">
    <location>
        <begin position="75"/>
        <end position="264"/>
    </location>
</feature>
<name>A0AA90XWN1_9GAMM</name>
<dbReference type="NCBIfam" id="NF045473">
    <property type="entry name" value="Opp1C"/>
    <property type="match status" value="1"/>
</dbReference>
<dbReference type="GO" id="GO:0005886">
    <property type="term" value="C:plasma membrane"/>
    <property type="evidence" value="ECO:0007669"/>
    <property type="project" value="UniProtKB-SubCell"/>
</dbReference>
<comment type="caution">
    <text evidence="11">The sequence shown here is derived from an EMBL/GenBank/DDBJ whole genome shotgun (WGS) entry which is preliminary data.</text>
</comment>
<organism evidence="11 12">
    <name type="scientific">Yersinia massiliensis</name>
    <dbReference type="NCBI Taxonomy" id="419257"/>
    <lineage>
        <taxon>Bacteria</taxon>
        <taxon>Pseudomonadati</taxon>
        <taxon>Pseudomonadota</taxon>
        <taxon>Gammaproteobacteria</taxon>
        <taxon>Enterobacterales</taxon>
        <taxon>Yersiniaceae</taxon>
        <taxon>Yersinia</taxon>
    </lineage>
</organism>
<dbReference type="NCBIfam" id="NF045474">
    <property type="entry name" value="Opp2C"/>
    <property type="match status" value="1"/>
</dbReference>
<dbReference type="Pfam" id="PF00528">
    <property type="entry name" value="BPD_transp_1"/>
    <property type="match status" value="1"/>
</dbReference>
<dbReference type="InterPro" id="IPR053474">
    <property type="entry name" value="Staphylopine_ABC_permease"/>
</dbReference>
<dbReference type="CDD" id="cd06261">
    <property type="entry name" value="TM_PBP2"/>
    <property type="match status" value="1"/>
</dbReference>
<proteinExistence type="inferred from homology"/>
<evidence type="ECO:0000256" key="4">
    <source>
        <dbReference type="ARBA" id="ARBA00022519"/>
    </source>
</evidence>
<keyword evidence="3" id="KW-1003">Cell membrane</keyword>
<evidence type="ECO:0000256" key="1">
    <source>
        <dbReference type="ARBA" id="ARBA00004429"/>
    </source>
</evidence>
<dbReference type="Gene3D" id="1.10.3720.10">
    <property type="entry name" value="MetI-like"/>
    <property type="match status" value="1"/>
</dbReference>
<evidence type="ECO:0000313" key="11">
    <source>
        <dbReference type="EMBL" id="NIL27541.1"/>
    </source>
</evidence>
<evidence type="ECO:0000256" key="8">
    <source>
        <dbReference type="ARBA" id="ARBA00024202"/>
    </source>
</evidence>
<reference evidence="11" key="1">
    <citation type="submission" date="2020-03" db="EMBL/GenBank/DDBJ databases">
        <authorList>
            <person name="Kislichkina A."/>
            <person name="Dentovskaya S."/>
            <person name="Shaikhutdinov R."/>
            <person name="Ivanov S."/>
            <person name="Sizova A."/>
            <person name="Solomentsev V."/>
            <person name="Bogun A."/>
        </authorList>
    </citation>
    <scope>NUCLEOTIDE SEQUENCE</scope>
    <source>
        <strain evidence="11">SCPM-O-B-8025</strain>
    </source>
</reference>
<dbReference type="PANTHER" id="PTHR43386">
    <property type="entry name" value="OLIGOPEPTIDE TRANSPORT SYSTEM PERMEASE PROTEIN APPC"/>
    <property type="match status" value="1"/>
</dbReference>
<dbReference type="Proteomes" id="UP000698240">
    <property type="component" value="Unassembled WGS sequence"/>
</dbReference>
<feature type="transmembrane region" description="Helical" evidence="9">
    <location>
        <begin position="125"/>
        <end position="152"/>
    </location>
</feature>
<feature type="transmembrane region" description="Helical" evidence="9">
    <location>
        <begin position="240"/>
        <end position="263"/>
    </location>
</feature>
<dbReference type="InterPro" id="IPR000515">
    <property type="entry name" value="MetI-like"/>
</dbReference>
<gene>
    <name evidence="11" type="ORF">HB980_13435</name>
</gene>
<dbReference type="PROSITE" id="PS50928">
    <property type="entry name" value="ABC_TM1"/>
    <property type="match status" value="1"/>
</dbReference>
<evidence type="ECO:0000256" key="6">
    <source>
        <dbReference type="ARBA" id="ARBA00022989"/>
    </source>
</evidence>
<dbReference type="SUPFAM" id="SSF161098">
    <property type="entry name" value="MetI-like"/>
    <property type="match status" value="1"/>
</dbReference>